<organism evidence="2">
    <name type="scientific">Picocystis salinarum</name>
    <dbReference type="NCBI Taxonomy" id="88271"/>
    <lineage>
        <taxon>Eukaryota</taxon>
        <taxon>Viridiplantae</taxon>
        <taxon>Chlorophyta</taxon>
        <taxon>Picocystophyceae</taxon>
        <taxon>Picocystales</taxon>
        <taxon>Picocystaceae</taxon>
        <taxon>Picocystis</taxon>
    </lineage>
</organism>
<feature type="region of interest" description="Disordered" evidence="1">
    <location>
        <begin position="151"/>
        <end position="179"/>
    </location>
</feature>
<accession>A0A7S3XEH2</accession>
<dbReference type="EMBL" id="HBIS01005715">
    <property type="protein sequence ID" value="CAE0611328.1"/>
    <property type="molecule type" value="Transcribed_RNA"/>
</dbReference>
<protein>
    <submittedName>
        <fullName evidence="2">Uncharacterized protein</fullName>
    </submittedName>
</protein>
<evidence type="ECO:0000313" key="2">
    <source>
        <dbReference type="EMBL" id="CAE0611328.1"/>
    </source>
</evidence>
<reference evidence="2" key="1">
    <citation type="submission" date="2021-01" db="EMBL/GenBank/DDBJ databases">
        <authorList>
            <person name="Corre E."/>
            <person name="Pelletier E."/>
            <person name="Niang G."/>
            <person name="Scheremetjew M."/>
            <person name="Finn R."/>
            <person name="Kale V."/>
            <person name="Holt S."/>
            <person name="Cochrane G."/>
            <person name="Meng A."/>
            <person name="Brown T."/>
            <person name="Cohen L."/>
        </authorList>
    </citation>
    <scope>NUCLEOTIDE SEQUENCE</scope>
    <source>
        <strain evidence="2">CCMP1897</strain>
    </source>
</reference>
<dbReference type="AlphaFoldDB" id="A0A7S3XEH2"/>
<name>A0A7S3XEH2_9CHLO</name>
<feature type="compositionally biased region" description="Acidic residues" evidence="1">
    <location>
        <begin position="151"/>
        <end position="167"/>
    </location>
</feature>
<evidence type="ECO:0000256" key="1">
    <source>
        <dbReference type="SAM" id="MobiDB-lite"/>
    </source>
</evidence>
<gene>
    <name evidence="2" type="ORF">PSAL00342_LOCUS5163</name>
</gene>
<sequence>MSEAVGVLVDLLIDTIQARLWLDHELRGLVHAAYKIEEEFKEKNRTMRNAPTCASDSVGKRSTNQEARLQRIAEVLDDIAGAASDEVVRKMESAGLMRALRESNVEQATLAQGELDSVNPGQDSAGILERFNRRLPEGVGTMLDLSLEEEYYETGERPEEDLSESTDAEGKDRGTRGGTSVWDDRVGHFLETLRSMQNLEDLEKVQEEVERMASSLAAQDSGRSTLEACKEELLELSIQDFLLCMKERNIDALAFINVVYRHMSSL</sequence>
<proteinExistence type="predicted"/>